<sequence>MRKDTIDSEDLSLSKFFQSFYRVPDYQREYVWGEKENKGQRGDEVEQFLADIYSEFDQLSENYAPEYFIGTVVVCEGKDGVYDLIDGQQRSTTVFLTLCAIRDALSDLGAEVPDTLTSLISASKTDHVGQTVKRLRLDLQYEDASNVLVEYGLNHGAKARREETRSIRNLANAYEAIRDFLRDKFGTDAAAHTRFYGYFTNLVKLIRIETPSVSRALKIFETINDRGAGLDAMDLLKNLLFMHAKEEQFDKLKSEWKSLTQEIYEAREKPLRFLRYFILANFDVGVSKLREEEIYDWLIDNKHQTHHEQNPINFATKLKEAARAYKNFNSNESPAGRFEHGLANTRALGGPAIKQHFILLLAGRHLSQENFERLCFGIEEVMCVWLIAGVPAKEYDGALIRAASELNKVSSDQEFSVFMENFVDAEKSRHRVKFVEKMNTLKAGDVRQFRLKYLLAKFTQFYDLEAYGENAGKDKLSDYLVPKIEIEHVFPENPSAGAIAEFGEFDPDDNPTQRLGNLILLEKSPNVVASNEAYSVKSKIYSTSAMLLTRCQATKLLVGENDRITKAVSKIDIAPLWNLEAVKRRQDWYAEAALDVWNVRNAKAPVANTDAMPAEPGGDVGITSLI</sequence>
<dbReference type="OrthoDB" id="9798761at2"/>
<dbReference type="PANTHER" id="PTHR35149:SF1">
    <property type="entry name" value="DUF5655 DOMAIN-CONTAINING PROTEIN"/>
    <property type="match status" value="1"/>
</dbReference>
<feature type="domain" description="GmrSD restriction endonucleases N-terminal" evidence="1">
    <location>
        <begin position="16"/>
        <end position="241"/>
    </location>
</feature>
<dbReference type="AlphaFoldDB" id="A0A553WA96"/>
<reference evidence="3 4" key="1">
    <citation type="submission" date="2019-07" db="EMBL/GenBank/DDBJ databases">
        <authorList>
            <person name="Park M."/>
        </authorList>
    </citation>
    <scope>NUCLEOTIDE SEQUENCE [LARGE SCALE GENOMIC DNA]</scope>
    <source>
        <strain evidence="3 4">KCTC32445</strain>
    </source>
</reference>
<protein>
    <submittedName>
        <fullName evidence="3">DUF262 domain-containing protein</fullName>
    </submittedName>
</protein>
<dbReference type="InterPro" id="IPR011089">
    <property type="entry name" value="GmrSD_C"/>
</dbReference>
<proteinExistence type="predicted"/>
<organism evidence="3 4">
    <name type="scientific">Sphingorhabdus contaminans</name>
    <dbReference type="NCBI Taxonomy" id="1343899"/>
    <lineage>
        <taxon>Bacteria</taxon>
        <taxon>Pseudomonadati</taxon>
        <taxon>Pseudomonadota</taxon>
        <taxon>Alphaproteobacteria</taxon>
        <taxon>Sphingomonadales</taxon>
        <taxon>Sphingomonadaceae</taxon>
        <taxon>Sphingorhabdus</taxon>
    </lineage>
</organism>
<dbReference type="Proteomes" id="UP000320160">
    <property type="component" value="Unassembled WGS sequence"/>
</dbReference>
<gene>
    <name evidence="3" type="ORF">FOM92_10560</name>
</gene>
<dbReference type="EMBL" id="VKKU01000002">
    <property type="protein sequence ID" value="TSB01617.1"/>
    <property type="molecule type" value="Genomic_DNA"/>
</dbReference>
<feature type="domain" description="GmrSD restriction endonucleases C-terminal" evidence="2">
    <location>
        <begin position="442"/>
        <end position="591"/>
    </location>
</feature>
<dbReference type="Pfam" id="PF07510">
    <property type="entry name" value="GmrSD_C"/>
    <property type="match status" value="1"/>
</dbReference>
<accession>A0A553WA96</accession>
<dbReference type="RefSeq" id="WP_143776835.1">
    <property type="nucleotide sequence ID" value="NZ_VKKU01000002.1"/>
</dbReference>
<evidence type="ECO:0000313" key="4">
    <source>
        <dbReference type="Proteomes" id="UP000320160"/>
    </source>
</evidence>
<dbReference type="PANTHER" id="PTHR35149">
    <property type="entry name" value="SLL5132 PROTEIN"/>
    <property type="match status" value="1"/>
</dbReference>
<dbReference type="InterPro" id="IPR004919">
    <property type="entry name" value="GmrSD_N"/>
</dbReference>
<keyword evidence="4" id="KW-1185">Reference proteome</keyword>
<name>A0A553WA96_9SPHN</name>
<comment type="caution">
    <text evidence="3">The sequence shown here is derived from an EMBL/GenBank/DDBJ whole genome shotgun (WGS) entry which is preliminary data.</text>
</comment>
<evidence type="ECO:0000313" key="3">
    <source>
        <dbReference type="EMBL" id="TSB01617.1"/>
    </source>
</evidence>
<evidence type="ECO:0000259" key="1">
    <source>
        <dbReference type="Pfam" id="PF03235"/>
    </source>
</evidence>
<evidence type="ECO:0000259" key="2">
    <source>
        <dbReference type="Pfam" id="PF07510"/>
    </source>
</evidence>
<dbReference type="Pfam" id="PF03235">
    <property type="entry name" value="GmrSD_N"/>
    <property type="match status" value="1"/>
</dbReference>